<evidence type="ECO:0000313" key="4">
    <source>
        <dbReference type="Proteomes" id="UP001596112"/>
    </source>
</evidence>
<feature type="region of interest" description="Disordered" evidence="2">
    <location>
        <begin position="362"/>
        <end position="383"/>
    </location>
</feature>
<reference evidence="4" key="1">
    <citation type="journal article" date="2019" name="Int. J. Syst. Evol. Microbiol.">
        <title>The Global Catalogue of Microorganisms (GCM) 10K type strain sequencing project: providing services to taxonomists for standard genome sequencing and annotation.</title>
        <authorList>
            <consortium name="The Broad Institute Genomics Platform"/>
            <consortium name="The Broad Institute Genome Sequencing Center for Infectious Disease"/>
            <person name="Wu L."/>
            <person name="Ma J."/>
        </authorList>
    </citation>
    <scope>NUCLEOTIDE SEQUENCE [LARGE SCALE GENOMIC DNA]</scope>
    <source>
        <strain evidence="4">JCM 9918</strain>
    </source>
</reference>
<dbReference type="Proteomes" id="UP001596112">
    <property type="component" value="Unassembled WGS sequence"/>
</dbReference>
<accession>A0ABW1BAW7</accession>
<evidence type="ECO:0000256" key="2">
    <source>
        <dbReference type="SAM" id="MobiDB-lite"/>
    </source>
</evidence>
<keyword evidence="4" id="KW-1185">Reference proteome</keyword>
<dbReference type="PRINTS" id="PR00385">
    <property type="entry name" value="P450"/>
</dbReference>
<feature type="compositionally biased region" description="Polar residues" evidence="2">
    <location>
        <begin position="374"/>
        <end position="383"/>
    </location>
</feature>
<name>A0ABW1BAW7_9ACTN</name>
<evidence type="ECO:0000256" key="1">
    <source>
        <dbReference type="ARBA" id="ARBA00010617"/>
    </source>
</evidence>
<dbReference type="EMBL" id="JBHSNZ010000015">
    <property type="protein sequence ID" value="MFC5810142.1"/>
    <property type="molecule type" value="Genomic_DNA"/>
</dbReference>
<dbReference type="SUPFAM" id="SSF48264">
    <property type="entry name" value="Cytochrome P450"/>
    <property type="match status" value="1"/>
</dbReference>
<sequence>MTCPVSYDESAGLWRVRDPELVRRVFADPERFSPANALTAHTRLGVRALRILSAAGFALPAVLANQTGPRHRSVRRVVARFFTPDRVDALEPVVRRLNAARWAAVRARLARGEEVDLVASVADDVPALVLLDLLAPDDVDVPELKRWSRDFLELFWGVPTPEEQERLARCAARYYTWLRQRASAARRSPGADLFGALVRHGLADDEVCSVAYFLLVAGHETTSMLISSALRLLSADPGTRAAVAADATRADQVVDTLQARESSVPTWRRVTREETVLGGTRLPAGAPLLLRITDTSDTGELAFGWGAHRCLGARLARMETRVAVQDAAAAMPEVEPVEPDPPMIDLLSFRAPERVRVRLRQDIRHGRGALPRTRPSTTQEPAA</sequence>
<dbReference type="InterPro" id="IPR001128">
    <property type="entry name" value="Cyt_P450"/>
</dbReference>
<dbReference type="PROSITE" id="PS00086">
    <property type="entry name" value="CYTOCHROME_P450"/>
    <property type="match status" value="1"/>
</dbReference>
<gene>
    <name evidence="3" type="ORF">ACFQGO_22000</name>
</gene>
<dbReference type="Gene3D" id="1.10.630.10">
    <property type="entry name" value="Cytochrome P450"/>
    <property type="match status" value="1"/>
</dbReference>
<dbReference type="InterPro" id="IPR036396">
    <property type="entry name" value="Cyt_P450_sf"/>
</dbReference>
<organism evidence="3 4">
    <name type="scientific">Streptomyces heilongjiangensis</name>
    <dbReference type="NCBI Taxonomy" id="945052"/>
    <lineage>
        <taxon>Bacteria</taxon>
        <taxon>Bacillati</taxon>
        <taxon>Actinomycetota</taxon>
        <taxon>Actinomycetes</taxon>
        <taxon>Kitasatosporales</taxon>
        <taxon>Streptomycetaceae</taxon>
        <taxon>Streptomyces</taxon>
    </lineage>
</organism>
<dbReference type="PANTHER" id="PTHR46696">
    <property type="entry name" value="P450, PUTATIVE (EUROFUNG)-RELATED"/>
    <property type="match status" value="1"/>
</dbReference>
<dbReference type="PRINTS" id="PR00359">
    <property type="entry name" value="BP450"/>
</dbReference>
<protein>
    <submittedName>
        <fullName evidence="3">Cytochrome P450</fullName>
    </submittedName>
</protein>
<dbReference type="InterPro" id="IPR017972">
    <property type="entry name" value="Cyt_P450_CS"/>
</dbReference>
<proteinExistence type="inferred from homology"/>
<evidence type="ECO:0000313" key="3">
    <source>
        <dbReference type="EMBL" id="MFC5810142.1"/>
    </source>
</evidence>
<comment type="similarity">
    <text evidence="1">Belongs to the cytochrome P450 family.</text>
</comment>
<dbReference type="InterPro" id="IPR002397">
    <property type="entry name" value="Cyt_P450_B"/>
</dbReference>
<comment type="caution">
    <text evidence="3">The sequence shown here is derived from an EMBL/GenBank/DDBJ whole genome shotgun (WGS) entry which is preliminary data.</text>
</comment>
<dbReference type="RefSeq" id="WP_272172238.1">
    <property type="nucleotide sequence ID" value="NZ_JAQOSL010000048.1"/>
</dbReference>
<dbReference type="PANTHER" id="PTHR46696:SF4">
    <property type="entry name" value="BIOTIN BIOSYNTHESIS CYTOCHROME P450"/>
    <property type="match status" value="1"/>
</dbReference>